<evidence type="ECO:0000256" key="9">
    <source>
        <dbReference type="SAM" id="MobiDB-lite"/>
    </source>
</evidence>
<organism evidence="10 11">
    <name type="scientific">Corynebacterium kroppenstedtii</name>
    <dbReference type="NCBI Taxonomy" id="161879"/>
    <lineage>
        <taxon>Bacteria</taxon>
        <taxon>Bacillati</taxon>
        <taxon>Actinomycetota</taxon>
        <taxon>Actinomycetes</taxon>
        <taxon>Mycobacteriales</taxon>
        <taxon>Corynebacteriaceae</taxon>
        <taxon>Corynebacterium</taxon>
    </lineage>
</organism>
<dbReference type="SUPFAM" id="SSF53056">
    <property type="entry name" value="beta-carbonic anhydrase, cab"/>
    <property type="match status" value="1"/>
</dbReference>
<keyword evidence="7" id="KW-0479">Metal-binding</keyword>
<feature type="binding site" evidence="7">
    <location>
        <position position="136"/>
    </location>
    <ligand>
        <name>Zn(2+)</name>
        <dbReference type="ChEBI" id="CHEBI:29105"/>
    </ligand>
</feature>
<feature type="binding site" evidence="7">
    <location>
        <position position="133"/>
    </location>
    <ligand>
        <name>Zn(2+)</name>
        <dbReference type="ChEBI" id="CHEBI:29105"/>
    </ligand>
</feature>
<dbReference type="CDD" id="cd03378">
    <property type="entry name" value="beta_CA_cladeC"/>
    <property type="match status" value="1"/>
</dbReference>
<evidence type="ECO:0000313" key="11">
    <source>
        <dbReference type="Proteomes" id="UP000249432"/>
    </source>
</evidence>
<feature type="binding site" evidence="7">
    <location>
        <position position="82"/>
    </location>
    <ligand>
        <name>Zn(2+)</name>
        <dbReference type="ChEBI" id="CHEBI:29105"/>
    </ligand>
</feature>
<accession>A0A2W5UCY7</accession>
<dbReference type="GO" id="GO:0015976">
    <property type="term" value="P:carbon utilization"/>
    <property type="evidence" value="ECO:0007669"/>
    <property type="project" value="InterPro"/>
</dbReference>
<dbReference type="EMBL" id="QFRA01000001">
    <property type="protein sequence ID" value="PZR06758.1"/>
    <property type="molecule type" value="Genomic_DNA"/>
</dbReference>
<evidence type="ECO:0000256" key="2">
    <source>
        <dbReference type="ARBA" id="ARBA00012925"/>
    </source>
</evidence>
<evidence type="ECO:0000256" key="7">
    <source>
        <dbReference type="PIRSR" id="PIRSR601765-1"/>
    </source>
</evidence>
<dbReference type="EC" id="4.2.1.1" evidence="2 8"/>
<feature type="region of interest" description="Disordered" evidence="9">
    <location>
        <begin position="1"/>
        <end position="36"/>
    </location>
</feature>
<evidence type="ECO:0000313" key="10">
    <source>
        <dbReference type="EMBL" id="PZR06758.1"/>
    </source>
</evidence>
<feature type="binding site" evidence="7">
    <location>
        <position position="80"/>
    </location>
    <ligand>
        <name>Zn(2+)</name>
        <dbReference type="ChEBI" id="CHEBI:29105"/>
    </ligand>
</feature>
<comment type="caution">
    <text evidence="10">The sequence shown here is derived from an EMBL/GenBank/DDBJ whole genome shotgun (WGS) entry which is preliminary data.</text>
</comment>
<dbReference type="GO" id="GO:0008270">
    <property type="term" value="F:zinc ion binding"/>
    <property type="evidence" value="ECO:0007669"/>
    <property type="project" value="UniProtKB-UniRule"/>
</dbReference>
<dbReference type="RefSeq" id="WP_303733807.1">
    <property type="nucleotide sequence ID" value="NZ_CAKZHK010000006.1"/>
</dbReference>
<comment type="similarity">
    <text evidence="1 8">Belongs to the beta-class carbonic anhydrase family.</text>
</comment>
<dbReference type="PANTHER" id="PTHR11002">
    <property type="entry name" value="CARBONIC ANHYDRASE"/>
    <property type="match status" value="1"/>
</dbReference>
<dbReference type="InterPro" id="IPR015892">
    <property type="entry name" value="Carbonic_anhydrase_CS"/>
</dbReference>
<dbReference type="GO" id="GO:0004089">
    <property type="term" value="F:carbonate dehydratase activity"/>
    <property type="evidence" value="ECO:0007669"/>
    <property type="project" value="UniProtKB-UniRule"/>
</dbReference>
<comment type="function">
    <text evidence="8">Reversible hydration of carbon dioxide.</text>
</comment>
<dbReference type="AlphaFoldDB" id="A0A2W5UCY7"/>
<keyword evidence="4 8" id="KW-0456">Lyase</keyword>
<evidence type="ECO:0000256" key="6">
    <source>
        <dbReference type="ARBA" id="ARBA00048348"/>
    </source>
</evidence>
<dbReference type="PANTHER" id="PTHR11002:SF79">
    <property type="entry name" value="CARBONIC ANHYDRASE 2"/>
    <property type="match status" value="1"/>
</dbReference>
<evidence type="ECO:0000256" key="1">
    <source>
        <dbReference type="ARBA" id="ARBA00006217"/>
    </source>
</evidence>
<dbReference type="InterPro" id="IPR036874">
    <property type="entry name" value="Carbonic_anhydrase_sf"/>
</dbReference>
<comment type="function">
    <text evidence="5">Catalyzes the reversible hydration of carbon dioxide to form bicarbonate.</text>
</comment>
<dbReference type="Proteomes" id="UP000249432">
    <property type="component" value="Unassembled WGS sequence"/>
</dbReference>
<feature type="compositionally biased region" description="Polar residues" evidence="9">
    <location>
        <begin position="14"/>
        <end position="28"/>
    </location>
</feature>
<reference evidence="10 11" key="1">
    <citation type="submission" date="2017-08" db="EMBL/GenBank/DDBJ databases">
        <title>Infants hospitalized years apart are colonized by the same room-sourced microbial strains.</title>
        <authorList>
            <person name="Brooks B."/>
            <person name="Olm M.R."/>
            <person name="Firek B.A."/>
            <person name="Baker R."/>
            <person name="Thomas B.C."/>
            <person name="Morowitz M.J."/>
            <person name="Banfield J.F."/>
        </authorList>
    </citation>
    <scope>NUCLEOTIDE SEQUENCE [LARGE SCALE GENOMIC DNA]</scope>
    <source>
        <strain evidence="10">S2_003_000_R1_3</strain>
    </source>
</reference>
<protein>
    <recommendedName>
        <fullName evidence="2 8">Carbonic anhydrase</fullName>
        <ecNumber evidence="2 8">4.2.1.1</ecNumber>
    </recommendedName>
    <alternativeName>
        <fullName evidence="8">Carbonate dehydratase</fullName>
    </alternativeName>
</protein>
<dbReference type="Gene3D" id="3.40.1050.10">
    <property type="entry name" value="Carbonic anhydrase"/>
    <property type="match status" value="1"/>
</dbReference>
<dbReference type="InterPro" id="IPR001765">
    <property type="entry name" value="Carbonic_anhydrase"/>
</dbReference>
<comment type="cofactor">
    <cofactor evidence="7">
        <name>Zn(2+)</name>
        <dbReference type="ChEBI" id="CHEBI:29105"/>
    </cofactor>
    <text evidence="7">Binds 1 zinc ion per subunit.</text>
</comment>
<sequence length="234" mass="24658">MTTSAPGSDPQPTPSTNANTGTPANSSARADDRTPQAVLQQLLDGNDRFVQGRALRPHQDRDRLSSLTQGQAPKAVVLACSDSRVPVELLFDQGFGDVFVIRTAGEIVDMSVLASLEFAVEGLGVSLVVVLGHESCGAVKAASEAMSQGVVPESFQRVLVEKVAPSVMVSRSEGHTTTDDYEKQHVRSIVDHVVGRSPEITAKLADGTVGVVGLRYLLENGQVEAVTARGVAMP</sequence>
<evidence type="ECO:0000256" key="3">
    <source>
        <dbReference type="ARBA" id="ARBA00022833"/>
    </source>
</evidence>
<evidence type="ECO:0000256" key="8">
    <source>
        <dbReference type="RuleBase" id="RU003956"/>
    </source>
</evidence>
<comment type="catalytic activity">
    <reaction evidence="6 8">
        <text>hydrogencarbonate + H(+) = CO2 + H2O</text>
        <dbReference type="Rhea" id="RHEA:10748"/>
        <dbReference type="ChEBI" id="CHEBI:15377"/>
        <dbReference type="ChEBI" id="CHEBI:15378"/>
        <dbReference type="ChEBI" id="CHEBI:16526"/>
        <dbReference type="ChEBI" id="CHEBI:17544"/>
        <dbReference type="EC" id="4.2.1.1"/>
    </reaction>
</comment>
<dbReference type="SMART" id="SM00947">
    <property type="entry name" value="Pro_CA"/>
    <property type="match status" value="1"/>
</dbReference>
<evidence type="ECO:0000256" key="5">
    <source>
        <dbReference type="ARBA" id="ARBA00024993"/>
    </source>
</evidence>
<keyword evidence="3 7" id="KW-0862">Zinc</keyword>
<gene>
    <name evidence="10" type="ORF">DI525_00250</name>
</gene>
<proteinExistence type="inferred from homology"/>
<name>A0A2W5UCY7_9CORY</name>
<dbReference type="PROSITE" id="PS00705">
    <property type="entry name" value="PROK_CO2_ANHYDRASE_2"/>
    <property type="match status" value="1"/>
</dbReference>
<evidence type="ECO:0000256" key="4">
    <source>
        <dbReference type="ARBA" id="ARBA00023239"/>
    </source>
</evidence>
<dbReference type="Pfam" id="PF00484">
    <property type="entry name" value="Pro_CA"/>
    <property type="match status" value="1"/>
</dbReference>